<gene>
    <name evidence="2" type="ORF">UFOPK3674_01238</name>
</gene>
<dbReference type="EMBL" id="CAFBMX010000005">
    <property type="protein sequence ID" value="CAB4932219.1"/>
    <property type="molecule type" value="Genomic_DNA"/>
</dbReference>
<feature type="domain" description="Amine oxidase" evidence="1">
    <location>
        <begin position="10"/>
        <end position="273"/>
    </location>
</feature>
<accession>A0A6J7IMI7</accession>
<dbReference type="InterPro" id="IPR002937">
    <property type="entry name" value="Amino_oxidase"/>
</dbReference>
<dbReference type="PROSITE" id="PS51257">
    <property type="entry name" value="PROKAR_LIPOPROTEIN"/>
    <property type="match status" value="1"/>
</dbReference>
<dbReference type="PANTHER" id="PTHR42923:SF17">
    <property type="entry name" value="AMINE OXIDASE DOMAIN-CONTAINING PROTEIN"/>
    <property type="match status" value="1"/>
</dbReference>
<proteinExistence type="predicted"/>
<dbReference type="AlphaFoldDB" id="A0A6J7IMI7"/>
<evidence type="ECO:0000259" key="1">
    <source>
        <dbReference type="Pfam" id="PF01593"/>
    </source>
</evidence>
<evidence type="ECO:0000313" key="2">
    <source>
        <dbReference type="EMBL" id="CAB4932219.1"/>
    </source>
</evidence>
<sequence>MRIAIVGSGISGLGCAHALGAAHEVTVFEADARPGGHSDTVEVPGNDGATPVDLGFIVYNERTYPRLTALFAELGVDTVASDMSFGASLEQAGIEYRLTNPATIFAQPRNIARPAFLRMLRDITRFNRAALELAAPVDEDDRSLGEFVHGLRLSQEFRDWFLVPLGSAIWSADPSSFLKFPASTYVRFMDNHGLLRVRDVPKWRTVAGGSRSYVAALSASLGERLRLGDPVRSVRRDATGVDLVTDAGTARFDRVVLAVHADQALALLNRPTATEREILGAIEFQPNRVTLHHDAAIMPRARRAWASWTVRVPAVGEGAATLSYWMNNLQPLDTSTQWFVSLNSERLIDPTTIAAQRDVTHPVFDLAARRAQLRRDEIQGSEGVYYAGAWWHNGFHEDGLRSGQEAADALLHDAAGT</sequence>
<dbReference type="Pfam" id="PF01593">
    <property type="entry name" value="Amino_oxidase"/>
    <property type="match status" value="1"/>
</dbReference>
<dbReference type="InterPro" id="IPR050464">
    <property type="entry name" value="Zeta_carotene_desat/Oxidored"/>
</dbReference>
<dbReference type="SUPFAM" id="SSF51905">
    <property type="entry name" value="FAD/NAD(P)-binding domain"/>
    <property type="match status" value="1"/>
</dbReference>
<reference evidence="2" key="1">
    <citation type="submission" date="2020-05" db="EMBL/GenBank/DDBJ databases">
        <authorList>
            <person name="Chiriac C."/>
            <person name="Salcher M."/>
            <person name="Ghai R."/>
            <person name="Kavagutti S V."/>
        </authorList>
    </citation>
    <scope>NUCLEOTIDE SEQUENCE</scope>
</reference>
<dbReference type="InterPro" id="IPR036188">
    <property type="entry name" value="FAD/NAD-bd_sf"/>
</dbReference>
<dbReference type="PANTHER" id="PTHR42923">
    <property type="entry name" value="PROTOPORPHYRINOGEN OXIDASE"/>
    <property type="match status" value="1"/>
</dbReference>
<dbReference type="Gene3D" id="1.10.3110.10">
    <property type="entry name" value="protoporphyrinogen ix oxidase, domain 3"/>
    <property type="match status" value="1"/>
</dbReference>
<name>A0A6J7IMI7_9ZZZZ</name>
<dbReference type="Gene3D" id="3.90.660.20">
    <property type="entry name" value="Protoporphyrinogen oxidase, mitochondrial, domain 2"/>
    <property type="match status" value="1"/>
</dbReference>
<protein>
    <submittedName>
        <fullName evidence="2">Unannotated protein</fullName>
    </submittedName>
</protein>
<dbReference type="GO" id="GO:0016491">
    <property type="term" value="F:oxidoreductase activity"/>
    <property type="evidence" value="ECO:0007669"/>
    <property type="project" value="InterPro"/>
</dbReference>
<organism evidence="2">
    <name type="scientific">freshwater metagenome</name>
    <dbReference type="NCBI Taxonomy" id="449393"/>
    <lineage>
        <taxon>unclassified sequences</taxon>
        <taxon>metagenomes</taxon>
        <taxon>ecological metagenomes</taxon>
    </lineage>
</organism>
<dbReference type="Gene3D" id="3.50.50.60">
    <property type="entry name" value="FAD/NAD(P)-binding domain"/>
    <property type="match status" value="1"/>
</dbReference>